<keyword evidence="1 3" id="KW-0378">Hydrolase</keyword>
<proteinExistence type="predicted"/>
<gene>
    <name evidence="3" type="ORF">DRB17_01975</name>
</gene>
<accession>A0A369TEG9</accession>
<evidence type="ECO:0000259" key="2">
    <source>
        <dbReference type="Pfam" id="PF20434"/>
    </source>
</evidence>
<dbReference type="GO" id="GO:0016787">
    <property type="term" value="F:hydrolase activity"/>
    <property type="evidence" value="ECO:0007669"/>
    <property type="project" value="UniProtKB-KW"/>
</dbReference>
<evidence type="ECO:0000256" key="1">
    <source>
        <dbReference type="ARBA" id="ARBA00022801"/>
    </source>
</evidence>
<dbReference type="RefSeq" id="WP_114580498.1">
    <property type="nucleotide sequence ID" value="NZ_QPMH01000002.1"/>
</dbReference>
<dbReference type="Gene3D" id="3.40.50.1820">
    <property type="entry name" value="alpha/beta hydrolase"/>
    <property type="match status" value="1"/>
</dbReference>
<feature type="domain" description="BD-FAE-like" evidence="2">
    <location>
        <begin position="64"/>
        <end position="159"/>
    </location>
</feature>
<dbReference type="PANTHER" id="PTHR48081:SF33">
    <property type="entry name" value="KYNURENINE FORMAMIDASE"/>
    <property type="match status" value="1"/>
</dbReference>
<sequence length="295" mass="32622">MTQPIYRGWTREKLDEQLNLRARLPEHAEFFERWARDSRTVRERTTALVDLAYGESPGERLDLFPAAGRDKAPLVAFIHGGYWQSLDKSDFSYLAPAFLERGIAFASLNYDLAPKADIATMVAQIRAAVAWLYRRAGERGIDRERIFVAGHSAGGHLAVTALDRAWPQKEGLPPDLVKGALSISGIYDLEPIRLSYHQAVMRIDEEQVAAYSPLRALPQAAGPLLAGVGSEETEEFLLQQRELLDVWRSAGLTGSRVELPGRHHFDAVDALGEPDHPLFAALHAMVHADPGPTAA</sequence>
<keyword evidence="4" id="KW-1185">Reference proteome</keyword>
<dbReference type="Proteomes" id="UP000253941">
    <property type="component" value="Unassembled WGS sequence"/>
</dbReference>
<name>A0A369TEG9_9PROT</name>
<comment type="caution">
    <text evidence="3">The sequence shown here is derived from an EMBL/GenBank/DDBJ whole genome shotgun (WGS) entry which is preliminary data.</text>
</comment>
<evidence type="ECO:0000313" key="4">
    <source>
        <dbReference type="Proteomes" id="UP000253941"/>
    </source>
</evidence>
<dbReference type="InterPro" id="IPR050300">
    <property type="entry name" value="GDXG_lipolytic_enzyme"/>
</dbReference>
<dbReference type="InterPro" id="IPR029058">
    <property type="entry name" value="AB_hydrolase_fold"/>
</dbReference>
<dbReference type="InterPro" id="IPR049492">
    <property type="entry name" value="BD-FAE-like_dom"/>
</dbReference>
<evidence type="ECO:0000313" key="3">
    <source>
        <dbReference type="EMBL" id="RDD63242.1"/>
    </source>
</evidence>
<dbReference type="EMBL" id="QPMH01000002">
    <property type="protein sequence ID" value="RDD63242.1"/>
    <property type="molecule type" value="Genomic_DNA"/>
</dbReference>
<protein>
    <submittedName>
        <fullName evidence="3">Alpha/beta hydrolase</fullName>
    </submittedName>
</protein>
<reference evidence="3 4" key="1">
    <citation type="submission" date="2018-07" db="EMBL/GenBank/DDBJ databases">
        <title>Venubactetium sediminum gen. nov., sp. nov., isolated from a marine solar saltern.</title>
        <authorList>
            <person name="Wang S."/>
        </authorList>
    </citation>
    <scope>NUCLEOTIDE SEQUENCE [LARGE SCALE GENOMIC DNA]</scope>
    <source>
        <strain evidence="3 4">WD2A32</strain>
    </source>
</reference>
<dbReference type="SUPFAM" id="SSF53474">
    <property type="entry name" value="alpha/beta-Hydrolases"/>
    <property type="match status" value="1"/>
</dbReference>
<dbReference type="PANTHER" id="PTHR48081">
    <property type="entry name" value="AB HYDROLASE SUPERFAMILY PROTEIN C4A8.06C"/>
    <property type="match status" value="1"/>
</dbReference>
<dbReference type="Pfam" id="PF20434">
    <property type="entry name" value="BD-FAE"/>
    <property type="match status" value="1"/>
</dbReference>
<dbReference type="AlphaFoldDB" id="A0A369TEG9"/>
<organism evidence="3 4">
    <name type="scientific">Ferruginivarius sediminum</name>
    <dbReference type="NCBI Taxonomy" id="2661937"/>
    <lineage>
        <taxon>Bacteria</taxon>
        <taxon>Pseudomonadati</taxon>
        <taxon>Pseudomonadota</taxon>
        <taxon>Alphaproteobacteria</taxon>
        <taxon>Rhodospirillales</taxon>
        <taxon>Rhodospirillaceae</taxon>
        <taxon>Ferruginivarius</taxon>
    </lineage>
</organism>